<dbReference type="InterPro" id="IPR027417">
    <property type="entry name" value="P-loop_NTPase"/>
</dbReference>
<accession>A0A1E5H184</accession>
<organism evidence="1 2">
    <name type="scientific">Enterococcus termitis</name>
    <dbReference type="NCBI Taxonomy" id="332950"/>
    <lineage>
        <taxon>Bacteria</taxon>
        <taxon>Bacillati</taxon>
        <taxon>Bacillota</taxon>
        <taxon>Bacilli</taxon>
        <taxon>Lactobacillales</taxon>
        <taxon>Enterococcaceae</taxon>
        <taxon>Enterococcus</taxon>
    </lineage>
</organism>
<reference evidence="2" key="1">
    <citation type="submission" date="2016-09" db="EMBL/GenBank/DDBJ databases">
        <authorList>
            <person name="Gulvik C.A."/>
        </authorList>
    </citation>
    <scope>NUCLEOTIDE SEQUENCE [LARGE SCALE GENOMIC DNA]</scope>
    <source>
        <strain evidence="2">LMG 8895</strain>
    </source>
</reference>
<dbReference type="RefSeq" id="WP_069662540.1">
    <property type="nucleotide sequence ID" value="NZ_JBHUJJ010000002.1"/>
</dbReference>
<dbReference type="Gene3D" id="3.40.50.300">
    <property type="entry name" value="P-loop containing nucleotide triphosphate hydrolases"/>
    <property type="match status" value="2"/>
</dbReference>
<dbReference type="SUPFAM" id="SSF52540">
    <property type="entry name" value="P-loop containing nucleoside triphosphate hydrolases"/>
    <property type="match status" value="1"/>
</dbReference>
<sequence length="832" mass="95916">MIVDETVEINEPEKKKKKIKVKYHIPNSVLKVMNHIRIDNEDCIVTRDGVTDYLILENYAIKKETEDNQRAALKGLVNLFRAITGDIKLIFMGYAVDTKKQIEYMYERSSGLETDYLLEQRDHKVWELNEAHNKILQNVVYIQIFGKDNAELERHRSEVLSVNNTFIHVNELPLSQKKMIIYQLNNLGETPPDFTDAISRKENINKNGEDRSFMSEVMPESGITFKDDLMVKTGNGYVGCYHLFKYSKKERFYWGETIFRQPGTITTVDITHLEATKTKQNITKGIGDNEDNAKNGNNREIRMNSAIEKSLLESLLQDMLTSNESVKEVTIRYYIPGKTKKEVREKAKKIDTKISFKGYKARFFLGEEKYEWQALFSSQTAQKRRRRRTGKELTTTDLGTSYPLNHSQLIDPRGVYFGISNTGGLVIFDPFHKDRKRLSYNFVLLGVPGSGKSSTFKKLGSTNHLLGNYTYYFVVSKEYDTFMDHYDGLMVDASGGNGTSNPFQIFATVVDEDTNKIDEDNSYSVNLNKLKTIFINMYGEDNADLKNGLSKYLDSFYKQFFKKNNMLMDRITQYEADQYPLLEDFQIYVDNLLYDSEGNVRTTLSPFESKRLDKISTTIDSMIQHHSAIFNRHTTIDLNFYRSVAFNLDKLLNLGRDVFNAQFFNLLFLVWNLSMQRGMREKYLVETGQKDESEAIRTMMMLDEFHNITRQENMDAIDLLDRYDRESRKAYGGLGIATHDISDVLSENASGAFNDKVKKLFKLSTYKFIMAQDADSKKNLKDAFDSTLRESELDQVPNLELGEVILCIAGKGNISMKIDLSAEEQRVFTGGH</sequence>
<dbReference type="OrthoDB" id="9804380at2"/>
<dbReference type="EMBL" id="MIJY01000005">
    <property type="protein sequence ID" value="OEG18691.1"/>
    <property type="molecule type" value="Genomic_DNA"/>
</dbReference>
<evidence type="ECO:0000313" key="2">
    <source>
        <dbReference type="Proteomes" id="UP000095094"/>
    </source>
</evidence>
<keyword evidence="2" id="KW-1185">Reference proteome</keyword>
<dbReference type="AlphaFoldDB" id="A0A1E5H184"/>
<dbReference type="Proteomes" id="UP000095094">
    <property type="component" value="Unassembled WGS sequence"/>
</dbReference>
<name>A0A1E5H184_9ENTE</name>
<proteinExistence type="predicted"/>
<protein>
    <submittedName>
        <fullName evidence="1">Uncharacterized protein</fullName>
    </submittedName>
</protein>
<comment type="caution">
    <text evidence="1">The sequence shown here is derived from an EMBL/GenBank/DDBJ whole genome shotgun (WGS) entry which is preliminary data.</text>
</comment>
<gene>
    <name evidence="1" type="ORF">BCR25_15950</name>
</gene>
<evidence type="ECO:0000313" key="1">
    <source>
        <dbReference type="EMBL" id="OEG18691.1"/>
    </source>
</evidence>